<dbReference type="PROSITE" id="PS01209">
    <property type="entry name" value="LDLRA_1"/>
    <property type="match status" value="1"/>
</dbReference>
<feature type="domain" description="C-type lectin" evidence="4">
    <location>
        <begin position="50"/>
        <end position="174"/>
    </location>
</feature>
<sequence>MSPDIRMCCGWIKVDMAVFIILVIFTVRQPIAFAKAQGLQLTCPQGWFEIYSKCYLPIPWLRFSWDQASKQCQKYGGELVKPTGAWLTEEIRVLATNADNTTNSIWTGYYRDDFSLDDTIGYWSDGSLATVDVGDWGYNEPNIQAGKCAAVSKRNNRWNWFMQLCEEPKSVVCEALLCPKGMFRCDTGRCISYDLSCNGIDNCGDLSDERNCSQNCSYYILAKQ</sequence>
<protein>
    <recommendedName>
        <fullName evidence="4">C-type lectin domain-containing protein</fullName>
    </recommendedName>
</protein>
<dbReference type="SUPFAM" id="SSF57424">
    <property type="entry name" value="LDL receptor-like module"/>
    <property type="match status" value="1"/>
</dbReference>
<name>A0AAV2HMJ8_LYMST</name>
<evidence type="ECO:0000313" key="6">
    <source>
        <dbReference type="Proteomes" id="UP001497497"/>
    </source>
</evidence>
<dbReference type="InterPro" id="IPR016187">
    <property type="entry name" value="CTDL_fold"/>
</dbReference>
<dbReference type="PROSITE" id="PS50068">
    <property type="entry name" value="LDLRA_2"/>
    <property type="match status" value="1"/>
</dbReference>
<dbReference type="Gene3D" id="4.10.400.10">
    <property type="entry name" value="Low-density Lipoprotein Receptor"/>
    <property type="match status" value="1"/>
</dbReference>
<evidence type="ECO:0000313" key="5">
    <source>
        <dbReference type="EMBL" id="CAL1534927.1"/>
    </source>
</evidence>
<dbReference type="CDD" id="cd00112">
    <property type="entry name" value="LDLa"/>
    <property type="match status" value="1"/>
</dbReference>
<evidence type="ECO:0000256" key="2">
    <source>
        <dbReference type="ARBA" id="ARBA00023180"/>
    </source>
</evidence>
<dbReference type="PROSITE" id="PS50041">
    <property type="entry name" value="C_TYPE_LECTIN_2"/>
    <property type="match status" value="1"/>
</dbReference>
<dbReference type="PANTHER" id="PTHR22803">
    <property type="entry name" value="MANNOSE, PHOSPHOLIPASE, LECTIN RECEPTOR RELATED"/>
    <property type="match status" value="1"/>
</dbReference>
<reference evidence="5 6" key="1">
    <citation type="submission" date="2024-04" db="EMBL/GenBank/DDBJ databases">
        <authorList>
            <consortium name="Genoscope - CEA"/>
            <person name="William W."/>
        </authorList>
    </citation>
    <scope>NUCLEOTIDE SEQUENCE [LARGE SCALE GENOMIC DNA]</scope>
</reference>
<evidence type="ECO:0000256" key="1">
    <source>
        <dbReference type="ARBA" id="ARBA00023157"/>
    </source>
</evidence>
<dbReference type="SMART" id="SM00034">
    <property type="entry name" value="CLECT"/>
    <property type="match status" value="1"/>
</dbReference>
<dbReference type="FunFam" id="4.10.400.10:FF:000065">
    <property type="entry name" value="Transmembrane protease serine 7"/>
    <property type="match status" value="1"/>
</dbReference>
<keyword evidence="6" id="KW-1185">Reference proteome</keyword>
<keyword evidence="2" id="KW-0325">Glycoprotein</keyword>
<feature type="disulfide bond" evidence="3">
    <location>
        <begin position="185"/>
        <end position="203"/>
    </location>
</feature>
<dbReference type="InterPro" id="IPR002172">
    <property type="entry name" value="LDrepeatLR_classA_rpt"/>
</dbReference>
<dbReference type="InterPro" id="IPR016186">
    <property type="entry name" value="C-type_lectin-like/link_sf"/>
</dbReference>
<comment type="caution">
    <text evidence="5">The sequence shown here is derived from an EMBL/GenBank/DDBJ whole genome shotgun (WGS) entry which is preliminary data.</text>
</comment>
<proteinExistence type="predicted"/>
<feature type="non-terminal residue" evidence="5">
    <location>
        <position position="224"/>
    </location>
</feature>
<organism evidence="5 6">
    <name type="scientific">Lymnaea stagnalis</name>
    <name type="common">Great pond snail</name>
    <name type="synonym">Helix stagnalis</name>
    <dbReference type="NCBI Taxonomy" id="6523"/>
    <lineage>
        <taxon>Eukaryota</taxon>
        <taxon>Metazoa</taxon>
        <taxon>Spiralia</taxon>
        <taxon>Lophotrochozoa</taxon>
        <taxon>Mollusca</taxon>
        <taxon>Gastropoda</taxon>
        <taxon>Heterobranchia</taxon>
        <taxon>Euthyneura</taxon>
        <taxon>Panpulmonata</taxon>
        <taxon>Hygrophila</taxon>
        <taxon>Lymnaeoidea</taxon>
        <taxon>Lymnaeidae</taxon>
        <taxon>Lymnaea</taxon>
    </lineage>
</organism>
<dbReference type="InterPro" id="IPR036055">
    <property type="entry name" value="LDL_receptor-like_sf"/>
</dbReference>
<evidence type="ECO:0000256" key="3">
    <source>
        <dbReference type="PROSITE-ProRule" id="PRU00124"/>
    </source>
</evidence>
<dbReference type="Proteomes" id="UP001497497">
    <property type="component" value="Unassembled WGS sequence"/>
</dbReference>
<dbReference type="SMART" id="SM00192">
    <property type="entry name" value="LDLa"/>
    <property type="match status" value="1"/>
</dbReference>
<dbReference type="Pfam" id="PF00057">
    <property type="entry name" value="Ldl_recept_a"/>
    <property type="match status" value="1"/>
</dbReference>
<dbReference type="Gene3D" id="3.10.100.10">
    <property type="entry name" value="Mannose-Binding Protein A, subunit A"/>
    <property type="match status" value="1"/>
</dbReference>
<dbReference type="EMBL" id="CAXITT010000186">
    <property type="protein sequence ID" value="CAL1534927.1"/>
    <property type="molecule type" value="Genomic_DNA"/>
</dbReference>
<accession>A0AAV2HMJ8</accession>
<gene>
    <name evidence="5" type="ORF">GSLYS_00008887001</name>
</gene>
<evidence type="ECO:0000259" key="4">
    <source>
        <dbReference type="PROSITE" id="PS50041"/>
    </source>
</evidence>
<dbReference type="InterPro" id="IPR001304">
    <property type="entry name" value="C-type_lectin-like"/>
</dbReference>
<feature type="disulfide bond" evidence="3">
    <location>
        <begin position="178"/>
        <end position="190"/>
    </location>
</feature>
<dbReference type="Pfam" id="PF00059">
    <property type="entry name" value="Lectin_C"/>
    <property type="match status" value="1"/>
</dbReference>
<dbReference type="CDD" id="cd00037">
    <property type="entry name" value="CLECT"/>
    <property type="match status" value="1"/>
</dbReference>
<keyword evidence="1 3" id="KW-1015">Disulfide bond</keyword>
<dbReference type="InterPro" id="IPR050111">
    <property type="entry name" value="C-type_lectin/snaclec_domain"/>
</dbReference>
<dbReference type="SUPFAM" id="SSF56436">
    <property type="entry name" value="C-type lectin-like"/>
    <property type="match status" value="1"/>
</dbReference>
<dbReference type="InterPro" id="IPR023415">
    <property type="entry name" value="LDLR_class-A_CS"/>
</dbReference>
<feature type="disulfide bond" evidence="3">
    <location>
        <begin position="197"/>
        <end position="212"/>
    </location>
</feature>
<dbReference type="AlphaFoldDB" id="A0AAV2HMJ8"/>